<evidence type="ECO:0000313" key="7">
    <source>
        <dbReference type="EMBL" id="GAN31537.1"/>
    </source>
</evidence>
<keyword evidence="2" id="KW-0815">Transposition</keyword>
<dbReference type="Proteomes" id="UP000032309">
    <property type="component" value="Unassembled WGS sequence"/>
</dbReference>
<keyword evidence="5" id="KW-1133">Transmembrane helix</keyword>
<evidence type="ECO:0000256" key="3">
    <source>
        <dbReference type="ARBA" id="ARBA00023125"/>
    </source>
</evidence>
<feature type="transmembrane region" description="Helical" evidence="5">
    <location>
        <begin position="320"/>
        <end position="340"/>
    </location>
</feature>
<dbReference type="NCBIfam" id="NF033592">
    <property type="entry name" value="transpos_IS4_1"/>
    <property type="match status" value="1"/>
</dbReference>
<keyword evidence="8" id="KW-1185">Reference proteome</keyword>
<dbReference type="InterPro" id="IPR002559">
    <property type="entry name" value="Transposase_11"/>
</dbReference>
<protein>
    <recommendedName>
        <fullName evidence="6">Transposase IS4-like domain-containing protein</fullName>
    </recommendedName>
</protein>
<evidence type="ECO:0000256" key="1">
    <source>
        <dbReference type="ARBA" id="ARBA00010075"/>
    </source>
</evidence>
<keyword evidence="4" id="KW-0233">DNA recombination</keyword>
<reference evidence="8" key="1">
    <citation type="journal article" date="2015" name="Genome Announc.">
        <title>Draft Genome Sequence of an Anaerobic Ammonium-Oxidizing Bacterium, "Candidatus Brocadia sinica".</title>
        <authorList>
            <person name="Oshiki M."/>
            <person name="Shinyako-Hata K."/>
            <person name="Satoh H."/>
            <person name="Okabe S."/>
        </authorList>
    </citation>
    <scope>NUCLEOTIDE SEQUENCE [LARGE SCALE GENOMIC DNA]</scope>
    <source>
        <strain evidence="8">JPN1</strain>
    </source>
</reference>
<keyword evidence="5" id="KW-0472">Membrane</keyword>
<evidence type="ECO:0000259" key="6">
    <source>
        <dbReference type="Pfam" id="PF01609"/>
    </source>
</evidence>
<keyword evidence="5" id="KW-0812">Transmembrane</keyword>
<name>A0ABQ0JS35_9BACT</name>
<organism evidence="7 8">
    <name type="scientific">Candidatus Brocadia sinica JPN1</name>
    <dbReference type="NCBI Taxonomy" id="1197129"/>
    <lineage>
        <taxon>Bacteria</taxon>
        <taxon>Pseudomonadati</taxon>
        <taxon>Planctomycetota</taxon>
        <taxon>Candidatus Brocadiia</taxon>
        <taxon>Candidatus Brocadiales</taxon>
        <taxon>Candidatus Brocadiaceae</taxon>
        <taxon>Candidatus Brocadia</taxon>
    </lineage>
</organism>
<accession>A0ABQ0JS35</accession>
<dbReference type="EMBL" id="BAFN01000001">
    <property type="protein sequence ID" value="GAN31537.1"/>
    <property type="molecule type" value="Genomic_DNA"/>
</dbReference>
<dbReference type="InterPro" id="IPR047952">
    <property type="entry name" value="Transpos_IS4"/>
</dbReference>
<comment type="similarity">
    <text evidence="1">Belongs to the transposase 11 family.</text>
</comment>
<gene>
    <name evidence="7" type="ORF">BROSI_A0038</name>
</gene>
<dbReference type="SUPFAM" id="SSF53098">
    <property type="entry name" value="Ribonuclease H-like"/>
    <property type="match status" value="1"/>
</dbReference>
<proteinExistence type="inferred from homology"/>
<dbReference type="PANTHER" id="PTHR33258">
    <property type="entry name" value="TRANSPOSASE INSL FOR INSERTION SEQUENCE ELEMENT IS186A-RELATED"/>
    <property type="match status" value="1"/>
</dbReference>
<keyword evidence="3" id="KW-0238">DNA-binding</keyword>
<dbReference type="InterPro" id="IPR012337">
    <property type="entry name" value="RNaseH-like_sf"/>
</dbReference>
<evidence type="ECO:0000256" key="4">
    <source>
        <dbReference type="ARBA" id="ARBA00023172"/>
    </source>
</evidence>
<evidence type="ECO:0000313" key="8">
    <source>
        <dbReference type="Proteomes" id="UP000032309"/>
    </source>
</evidence>
<sequence length="387" mass="45017">MPYTIDPFCKQQKIPTFHELFSPVQNIFHSVPPLESKGNRPLQMNFEQQLKALIYYHLQEHSSGRDLLQELQEDDFARTKIAPPDGIKKSSFFEAINHRGLEQLLFIFTKLQADATKVLPKEYEHLGELVSIDGSFIDAVLSMHWADYRKGAKKAKAHLGFNLNHSIPSKIYLTGGKGDERPFVNKILSPGQTGIMDRYYQCHKDFDLWQTEGKHFVCRIKENTNKSVIKTNPLKPGSIVFYDALVLLGTPQVNQTEKPVRLIGYWIDAKEYWVATDRHDLTAEDIASLYKLRWNIEIFFGWWKRHLKVYHLIARSQHGLMVQILAGLITYLLLAIYCHNNFKEKVSIKRVRELRIKINNEARNLNFSPFGNYNFKEHAKNYDHAKT</sequence>
<feature type="domain" description="Transposase IS4-like" evidence="6">
    <location>
        <begin position="128"/>
        <end position="333"/>
    </location>
</feature>
<evidence type="ECO:0000256" key="2">
    <source>
        <dbReference type="ARBA" id="ARBA00022578"/>
    </source>
</evidence>
<comment type="caution">
    <text evidence="7">The sequence shown here is derived from an EMBL/GenBank/DDBJ whole genome shotgun (WGS) entry which is preliminary data.</text>
</comment>
<dbReference type="PANTHER" id="PTHR33258:SF1">
    <property type="entry name" value="TRANSPOSASE INSL FOR INSERTION SEQUENCE ELEMENT IS186A-RELATED"/>
    <property type="match status" value="1"/>
</dbReference>
<evidence type="ECO:0000256" key="5">
    <source>
        <dbReference type="SAM" id="Phobius"/>
    </source>
</evidence>
<dbReference type="Pfam" id="PF01609">
    <property type="entry name" value="DDE_Tnp_1"/>
    <property type="match status" value="1"/>
</dbReference>